<evidence type="ECO:0000313" key="5">
    <source>
        <dbReference type="Proteomes" id="UP000434052"/>
    </source>
</evidence>
<evidence type="ECO:0000256" key="1">
    <source>
        <dbReference type="PROSITE-ProRule" id="PRU00110"/>
    </source>
</evidence>
<dbReference type="GO" id="GO:0004672">
    <property type="term" value="F:protein kinase activity"/>
    <property type="evidence" value="ECO:0007669"/>
    <property type="project" value="UniProtKB-ARBA"/>
</dbReference>
<dbReference type="PROSITE" id="PS50894">
    <property type="entry name" value="HPT"/>
    <property type="match status" value="1"/>
</dbReference>
<feature type="domain" description="HPt" evidence="2">
    <location>
        <begin position="44"/>
        <end position="144"/>
    </location>
</feature>
<evidence type="ECO:0000313" key="4">
    <source>
        <dbReference type="EMBL" id="TVM33033.1"/>
    </source>
</evidence>
<reference evidence="3 6" key="2">
    <citation type="submission" date="2019-04" db="EMBL/GenBank/DDBJ databases">
        <title>Isolation and culture of sulfate reducing bacteria from the cold seep of the South China Sea.</title>
        <authorList>
            <person name="Sun C."/>
            <person name="Liu R."/>
        </authorList>
    </citation>
    <scope>NUCLEOTIDE SEQUENCE [LARGE SCALE GENOMIC DNA]</scope>
    <source>
        <strain evidence="3 6">CS1</strain>
    </source>
</reference>
<dbReference type="InterPro" id="IPR036641">
    <property type="entry name" value="HPT_dom_sf"/>
</dbReference>
<proteinExistence type="predicted"/>
<feature type="modified residue" description="Phosphohistidine" evidence="1">
    <location>
        <position position="86"/>
    </location>
</feature>
<dbReference type="InterPro" id="IPR008207">
    <property type="entry name" value="Sig_transdc_His_kin_Hpt_dom"/>
</dbReference>
<dbReference type="GO" id="GO:0000160">
    <property type="term" value="P:phosphorelay signal transduction system"/>
    <property type="evidence" value="ECO:0007669"/>
    <property type="project" value="InterPro"/>
</dbReference>
<accession>A0A6P1ZEV8</accession>
<keyword evidence="6" id="KW-1185">Reference proteome</keyword>
<sequence>MGIVRLCAAVNGKGDESMAATTDNDGRFDTALFHERYEMGGDGYLELAGTFVSYMDGEMQVLTAAIERGGLTGSDALAKDMASRAHGLAGSGSTFGLRGVQEAALQLERTIRQGQQAMIRACLVQLEEECALAREFLQRMTDES</sequence>
<keyword evidence="1" id="KW-0597">Phosphoprotein</keyword>
<dbReference type="OrthoDB" id="9874352at2"/>
<dbReference type="Proteomes" id="UP000503251">
    <property type="component" value="Chromosome"/>
</dbReference>
<dbReference type="Proteomes" id="UP000434052">
    <property type="component" value="Unassembled WGS sequence"/>
</dbReference>
<name>A0A6P1ZEV8_9BACT</name>
<dbReference type="Pfam" id="PF01627">
    <property type="entry name" value="Hpt"/>
    <property type="match status" value="1"/>
</dbReference>
<evidence type="ECO:0000313" key="6">
    <source>
        <dbReference type="Proteomes" id="UP000503251"/>
    </source>
</evidence>
<gene>
    <name evidence="4" type="ORF">DQK91_12775</name>
    <name evidence="3" type="ORF">E8L03_05970</name>
</gene>
<dbReference type="Gene3D" id="1.20.120.160">
    <property type="entry name" value="HPT domain"/>
    <property type="match status" value="1"/>
</dbReference>
<reference evidence="4 5" key="1">
    <citation type="submission" date="2018-06" db="EMBL/GenBank/DDBJ databases">
        <title>Complete genome of Desulfovibrio marinus P48SEP.</title>
        <authorList>
            <person name="Crispim J.S."/>
            <person name="Vidigal P.M.P."/>
            <person name="Silva L.C.F."/>
            <person name="Araujo L.C."/>
            <person name="Laguardia C.N."/>
            <person name="Dias R.S."/>
            <person name="Sousa M.P."/>
            <person name="Paula S.O."/>
            <person name="Silva C."/>
        </authorList>
    </citation>
    <scope>NUCLEOTIDE SEQUENCE [LARGE SCALE GENOMIC DNA]</scope>
    <source>
        <strain evidence="4 5">P48SEP</strain>
    </source>
</reference>
<evidence type="ECO:0000259" key="2">
    <source>
        <dbReference type="PROSITE" id="PS50894"/>
    </source>
</evidence>
<evidence type="ECO:0000313" key="3">
    <source>
        <dbReference type="EMBL" id="QJT08500.1"/>
    </source>
</evidence>
<dbReference type="EMBL" id="QMIF01000008">
    <property type="protein sequence ID" value="TVM33033.1"/>
    <property type="molecule type" value="Genomic_DNA"/>
</dbReference>
<organism evidence="4 5">
    <name type="scientific">Oceanidesulfovibrio marinus</name>
    <dbReference type="NCBI Taxonomy" id="370038"/>
    <lineage>
        <taxon>Bacteria</taxon>
        <taxon>Pseudomonadati</taxon>
        <taxon>Thermodesulfobacteriota</taxon>
        <taxon>Desulfovibrionia</taxon>
        <taxon>Desulfovibrionales</taxon>
        <taxon>Desulfovibrionaceae</taxon>
        <taxon>Oceanidesulfovibrio</taxon>
    </lineage>
</organism>
<dbReference type="SUPFAM" id="SSF47226">
    <property type="entry name" value="Histidine-containing phosphotransfer domain, HPT domain"/>
    <property type="match status" value="1"/>
</dbReference>
<protein>
    <submittedName>
        <fullName evidence="3">Hpt domain-containing protein</fullName>
    </submittedName>
</protein>
<dbReference type="AlphaFoldDB" id="A0A6P1ZEV8"/>
<dbReference type="EMBL" id="CP039543">
    <property type="protein sequence ID" value="QJT08500.1"/>
    <property type="molecule type" value="Genomic_DNA"/>
</dbReference>